<protein>
    <submittedName>
        <fullName evidence="1">Uncharacterized protein</fullName>
    </submittedName>
</protein>
<evidence type="ECO:0000313" key="1">
    <source>
        <dbReference type="EMBL" id="MBB6229359.1"/>
    </source>
</evidence>
<dbReference type="AlphaFoldDB" id="A0A841L8J6"/>
<keyword evidence="2" id="KW-1185">Reference proteome</keyword>
<proteinExistence type="predicted"/>
<accession>A0A841L8J6</accession>
<comment type="caution">
    <text evidence="1">The sequence shown here is derived from an EMBL/GenBank/DDBJ whole genome shotgun (WGS) entry which is preliminary data.</text>
</comment>
<dbReference type="Proteomes" id="UP000538147">
    <property type="component" value="Unassembled WGS sequence"/>
</dbReference>
<gene>
    <name evidence="1" type="ORF">FHS79_003560</name>
</gene>
<sequence>MTQMLLIAGALGVVVRPFWVITAAAVAACIDVIFSGRYW</sequence>
<organism evidence="1 2">
    <name type="scientific">Polymorphobacter multimanifer</name>
    <dbReference type="NCBI Taxonomy" id="1070431"/>
    <lineage>
        <taxon>Bacteria</taxon>
        <taxon>Pseudomonadati</taxon>
        <taxon>Pseudomonadota</taxon>
        <taxon>Alphaproteobacteria</taxon>
        <taxon>Sphingomonadales</taxon>
        <taxon>Sphingosinicellaceae</taxon>
        <taxon>Polymorphobacter</taxon>
    </lineage>
</organism>
<reference evidence="1 2" key="1">
    <citation type="submission" date="2020-08" db="EMBL/GenBank/DDBJ databases">
        <title>Genomic Encyclopedia of Type Strains, Phase IV (KMG-IV): sequencing the most valuable type-strain genomes for metagenomic binning, comparative biology and taxonomic classification.</title>
        <authorList>
            <person name="Goeker M."/>
        </authorList>
    </citation>
    <scope>NUCLEOTIDE SEQUENCE [LARGE SCALE GENOMIC DNA]</scope>
    <source>
        <strain evidence="1 2">DSM 102189</strain>
    </source>
</reference>
<dbReference type="EMBL" id="JACIIV010000044">
    <property type="protein sequence ID" value="MBB6229359.1"/>
    <property type="molecule type" value="Genomic_DNA"/>
</dbReference>
<evidence type="ECO:0000313" key="2">
    <source>
        <dbReference type="Proteomes" id="UP000538147"/>
    </source>
</evidence>
<name>A0A841L8J6_9SPHN</name>